<sequence length="539" mass="60500">MESSDLQSLSSPSPEISAPNESTIEIVPAVVDQDKLEILQHLTNIFDKPRTAAPAKNGRVFPLLYSSQEHKILKSRFRILVSIVGFLVPTSLLLNGIVYNSEWIVRKNTPPGYKNQEIGISSVIYAITVPIKGKYNEAEYELTFDYYTLFIGSFICLLNSGILLYDLKSTRDFVHFGSGMSVRQKKLTLSISAIYLWNAVGAGAMVLLEHYDFPQSLYFCLATINTIGFGDLYPTSGLSRAVLSIWFFIGLVLVGIYSVDASDFYRQMVYIHKKGPQESMINKRDILKPCPPEVDALNTLSFNHLKNNDQGEKNVSIHSGESTNNNEAVLSDSRESKETSVSSPDIISSNNLSCSEKTKSENGTTSCYETSVSDQKDIDFVSSEDIKEEQRERDMNERTSVKSIVLGDVVEIPPANDQRNLLLGVERLENFYESLKVRIILYLALINLANLLLSGAVFYGFEKGQWSYADALWFCFISFTTIGYGDRTLSQSASRTYFSFIIIFSVSMFSTLIILLVDQTNNYLVDKIKLLLDRLSKLN</sequence>
<evidence type="ECO:0000256" key="8">
    <source>
        <dbReference type="SAM" id="MobiDB-lite"/>
    </source>
</evidence>
<dbReference type="GO" id="GO:0015271">
    <property type="term" value="F:outward rectifier potassium channel activity"/>
    <property type="evidence" value="ECO:0007669"/>
    <property type="project" value="TreeGrafter"/>
</dbReference>
<dbReference type="AlphaFoldDB" id="A0A1R0GVV6"/>
<dbReference type="OrthoDB" id="297496at2759"/>
<proteinExistence type="predicted"/>
<keyword evidence="5" id="KW-0406">Ion transport</keyword>
<evidence type="ECO:0000256" key="9">
    <source>
        <dbReference type="SAM" id="Phobius"/>
    </source>
</evidence>
<reference evidence="11 12" key="1">
    <citation type="journal article" date="2016" name="Mol. Biol. Evol.">
        <title>Genome-Wide Survey of Gut Fungi (Harpellales) Reveals the First Horizontally Transferred Ubiquitin Gene from a Mosquito Host.</title>
        <authorList>
            <person name="Wang Y."/>
            <person name="White M.M."/>
            <person name="Kvist S."/>
            <person name="Moncalvo J.M."/>
        </authorList>
    </citation>
    <scope>NUCLEOTIDE SEQUENCE [LARGE SCALE GENOMIC DNA]</scope>
    <source>
        <strain evidence="11 12">ALG-7-W6</strain>
    </source>
</reference>
<keyword evidence="6 9" id="KW-0472">Membrane</keyword>
<evidence type="ECO:0000259" key="10">
    <source>
        <dbReference type="Pfam" id="PF07885"/>
    </source>
</evidence>
<feature type="transmembrane region" description="Helical" evidence="9">
    <location>
        <begin position="241"/>
        <end position="259"/>
    </location>
</feature>
<evidence type="ECO:0000256" key="3">
    <source>
        <dbReference type="ARBA" id="ARBA00022692"/>
    </source>
</evidence>
<gene>
    <name evidence="11" type="ORF">AYI68_g4859</name>
</gene>
<dbReference type="PANTHER" id="PTHR11003:SF334">
    <property type="entry name" value="FI03418P"/>
    <property type="match status" value="1"/>
</dbReference>
<dbReference type="Pfam" id="PF07885">
    <property type="entry name" value="Ion_trans_2"/>
    <property type="match status" value="2"/>
</dbReference>
<feature type="domain" description="Potassium channel" evidence="10">
    <location>
        <begin position="197"/>
        <end position="265"/>
    </location>
</feature>
<feature type="transmembrane region" description="Helical" evidence="9">
    <location>
        <begin position="187"/>
        <end position="208"/>
    </location>
</feature>
<evidence type="ECO:0000313" key="12">
    <source>
        <dbReference type="Proteomes" id="UP000187455"/>
    </source>
</evidence>
<comment type="subcellular location">
    <subcellularLocation>
        <location evidence="1">Membrane</location>
        <topology evidence="1">Multi-pass membrane protein</topology>
    </subcellularLocation>
</comment>
<dbReference type="GO" id="GO:0030322">
    <property type="term" value="P:stabilization of membrane potential"/>
    <property type="evidence" value="ECO:0007669"/>
    <property type="project" value="TreeGrafter"/>
</dbReference>
<dbReference type="PANTHER" id="PTHR11003">
    <property type="entry name" value="POTASSIUM CHANNEL, SUBFAMILY K"/>
    <property type="match status" value="1"/>
</dbReference>
<keyword evidence="3 9" id="KW-0812">Transmembrane</keyword>
<feature type="domain" description="Potassium channel" evidence="10">
    <location>
        <begin position="450"/>
        <end position="515"/>
    </location>
</feature>
<feature type="transmembrane region" description="Helical" evidence="9">
    <location>
        <begin position="439"/>
        <end position="461"/>
    </location>
</feature>
<feature type="region of interest" description="Disordered" evidence="8">
    <location>
        <begin position="305"/>
        <end position="370"/>
    </location>
</feature>
<comment type="caution">
    <text evidence="11">The sequence shown here is derived from an EMBL/GenBank/DDBJ whole genome shotgun (WGS) entry which is preliminary data.</text>
</comment>
<evidence type="ECO:0000256" key="5">
    <source>
        <dbReference type="ARBA" id="ARBA00023065"/>
    </source>
</evidence>
<keyword evidence="2" id="KW-0813">Transport</keyword>
<feature type="transmembrane region" description="Helical" evidence="9">
    <location>
        <begin position="467"/>
        <end position="485"/>
    </location>
</feature>
<evidence type="ECO:0000256" key="1">
    <source>
        <dbReference type="ARBA" id="ARBA00004141"/>
    </source>
</evidence>
<evidence type="ECO:0000313" key="11">
    <source>
        <dbReference type="EMBL" id="OLY81033.1"/>
    </source>
</evidence>
<feature type="compositionally biased region" description="Polar residues" evidence="8">
    <location>
        <begin position="339"/>
        <end position="370"/>
    </location>
</feature>
<evidence type="ECO:0000256" key="7">
    <source>
        <dbReference type="ARBA" id="ARBA00023303"/>
    </source>
</evidence>
<organism evidence="11 12">
    <name type="scientific">Smittium mucronatum</name>
    <dbReference type="NCBI Taxonomy" id="133383"/>
    <lineage>
        <taxon>Eukaryota</taxon>
        <taxon>Fungi</taxon>
        <taxon>Fungi incertae sedis</taxon>
        <taxon>Zoopagomycota</taxon>
        <taxon>Kickxellomycotina</taxon>
        <taxon>Harpellomycetes</taxon>
        <taxon>Harpellales</taxon>
        <taxon>Legeriomycetaceae</taxon>
        <taxon>Smittium</taxon>
    </lineage>
</organism>
<evidence type="ECO:0000256" key="4">
    <source>
        <dbReference type="ARBA" id="ARBA00022989"/>
    </source>
</evidence>
<protein>
    <submittedName>
        <fullName evidence="11">Potassium channel subfamily K member 13</fullName>
    </submittedName>
</protein>
<dbReference type="InterPro" id="IPR013099">
    <property type="entry name" value="K_chnl_dom"/>
</dbReference>
<feature type="transmembrane region" description="Helical" evidence="9">
    <location>
        <begin position="79"/>
        <end position="99"/>
    </location>
</feature>
<evidence type="ECO:0000256" key="6">
    <source>
        <dbReference type="ARBA" id="ARBA00023136"/>
    </source>
</evidence>
<dbReference type="GO" id="GO:0022841">
    <property type="term" value="F:potassium ion leak channel activity"/>
    <property type="evidence" value="ECO:0007669"/>
    <property type="project" value="TreeGrafter"/>
</dbReference>
<keyword evidence="7 11" id="KW-0407">Ion channel</keyword>
<dbReference type="Gene3D" id="1.10.287.70">
    <property type="match status" value="2"/>
</dbReference>
<dbReference type="Proteomes" id="UP000187455">
    <property type="component" value="Unassembled WGS sequence"/>
</dbReference>
<feature type="transmembrane region" description="Helical" evidence="9">
    <location>
        <begin position="146"/>
        <end position="167"/>
    </location>
</feature>
<dbReference type="GO" id="GO:0005886">
    <property type="term" value="C:plasma membrane"/>
    <property type="evidence" value="ECO:0007669"/>
    <property type="project" value="TreeGrafter"/>
</dbReference>
<dbReference type="InterPro" id="IPR003280">
    <property type="entry name" value="2pore_dom_K_chnl"/>
</dbReference>
<dbReference type="EMBL" id="LSSL01002843">
    <property type="protein sequence ID" value="OLY81033.1"/>
    <property type="molecule type" value="Genomic_DNA"/>
</dbReference>
<keyword evidence="12" id="KW-1185">Reference proteome</keyword>
<dbReference type="SUPFAM" id="SSF81324">
    <property type="entry name" value="Voltage-gated potassium channels"/>
    <property type="match status" value="2"/>
</dbReference>
<keyword evidence="4 9" id="KW-1133">Transmembrane helix</keyword>
<evidence type="ECO:0000256" key="2">
    <source>
        <dbReference type="ARBA" id="ARBA00022448"/>
    </source>
</evidence>
<accession>A0A1R0GVV6</accession>
<name>A0A1R0GVV6_9FUNG</name>
<feature type="compositionally biased region" description="Polar residues" evidence="8">
    <location>
        <begin position="316"/>
        <end position="328"/>
    </location>
</feature>
<feature type="transmembrane region" description="Helical" evidence="9">
    <location>
        <begin position="497"/>
        <end position="517"/>
    </location>
</feature>